<feature type="region of interest" description="Disordered" evidence="1">
    <location>
        <begin position="1"/>
        <end position="22"/>
    </location>
</feature>
<feature type="compositionally biased region" description="Polar residues" evidence="1">
    <location>
        <begin position="353"/>
        <end position="374"/>
    </location>
</feature>
<dbReference type="EMBL" id="MCFK01006229">
    <property type="protein sequence ID" value="RKF59179.1"/>
    <property type="molecule type" value="Genomic_DNA"/>
</dbReference>
<dbReference type="Proteomes" id="UP000286134">
    <property type="component" value="Unassembled WGS sequence"/>
</dbReference>
<name>A0A420HP76_9PEZI</name>
<feature type="region of interest" description="Disordered" evidence="1">
    <location>
        <begin position="44"/>
        <end position="124"/>
    </location>
</feature>
<evidence type="ECO:0000313" key="3">
    <source>
        <dbReference type="Proteomes" id="UP000286134"/>
    </source>
</evidence>
<feature type="compositionally biased region" description="Basic and acidic residues" evidence="1">
    <location>
        <begin position="112"/>
        <end position="124"/>
    </location>
</feature>
<evidence type="ECO:0000256" key="1">
    <source>
        <dbReference type="SAM" id="MobiDB-lite"/>
    </source>
</evidence>
<gene>
    <name evidence="2" type="ORF">OnM2_062018</name>
</gene>
<feature type="compositionally biased region" description="Polar residues" evidence="1">
    <location>
        <begin position="95"/>
        <end position="111"/>
    </location>
</feature>
<proteinExistence type="predicted"/>
<dbReference type="AlphaFoldDB" id="A0A420HP76"/>
<reference evidence="2 3" key="1">
    <citation type="journal article" date="2018" name="BMC Genomics">
        <title>Comparative genome analyses reveal sequence features reflecting distinct modes of host-adaptation between dicot and monocot powdery mildew.</title>
        <authorList>
            <person name="Wu Y."/>
            <person name="Ma X."/>
            <person name="Pan Z."/>
            <person name="Kale S.D."/>
            <person name="Song Y."/>
            <person name="King H."/>
            <person name="Zhang Q."/>
            <person name="Presley C."/>
            <person name="Deng X."/>
            <person name="Wei C.I."/>
            <person name="Xiao S."/>
        </authorList>
    </citation>
    <scope>NUCLEOTIDE SEQUENCE [LARGE SCALE GENOMIC DNA]</scope>
    <source>
        <strain evidence="2">UMSG2</strain>
    </source>
</reference>
<protein>
    <submittedName>
        <fullName evidence="2">Uncharacterized protein</fullName>
    </submittedName>
</protein>
<feature type="region of interest" description="Disordered" evidence="1">
    <location>
        <begin position="351"/>
        <end position="388"/>
    </location>
</feature>
<dbReference type="OrthoDB" id="3524371at2759"/>
<accession>A0A420HP76</accession>
<feature type="region of interest" description="Disordered" evidence="1">
    <location>
        <begin position="538"/>
        <end position="562"/>
    </location>
</feature>
<comment type="caution">
    <text evidence="2">The sequence shown here is derived from an EMBL/GenBank/DDBJ whole genome shotgun (WGS) entry which is preliminary data.</text>
</comment>
<sequence>MIQRTLSSQNDQVSSTSKHLPVRPWKKNLDSVFQGTVASRVHQLEGHSDKISPENRQNELESSRQSSYSRFGRRLAKHFSQPAQRNAKPSEETQNEVTHSYTGINKSSTGIDKQHDLVSGRKRPGSFDKKALVETLVPEIRVQDNEPTAWIDTYKIDSRSTGPTRLSHGTDTLLKEHVSVSSNNFPTAFPDLSNDDLRKLKHKEEVILRRRGSDSSISTTSTLRRRSVRDLFAHHGIKRPPGLASSVKFHDTEGQNNQDSRRYCHQCSWATKNDSIVCYNCKHYSDSQFSLTENFISSTEPTKKFESNDTTIQNRQRLELDSASFIKRSQRPRPSPIHPTEILLKGDMKLDNKNNLSRKPSHNLNTHRSTIGSSNKKEDSESANPVQFLSGTNVTKNVKNSPFFARESLGVTLPYQNNPRVASKKISCGTLQLNSTGSRNVDPKHIPLRHCFSLSKTHQNKYQIDSKNERPIRESYHQKSIADIYINPRHESLQYYPENPNPTRCVPNNKSLSTREEKAIEKSRVEIDRIVHSSSDADSFNEKEIDTSTTCDETFSERNSRTQVEEIPTAFEPTDGLGVLSRAKSVLTKRGARLARAKSISGADAKIIETNDKQVVSSSTINKDLEEQRRTGINNLLHSEKDTDFPSKSEIELSKVNITLGHQVRAAVGQEKIARSDNETKKQRRIKIARKIKQSLPKSTEQKKDNLERQILEDQSDDNSHLTGITTSEPSKQLIAGRWVDLPPINYRDNPSLWERSPDTSHMDIATQEIKGVTVTLQLEGRDDMVFRTKPMKVDFREKF</sequence>
<keyword evidence="3" id="KW-1185">Reference proteome</keyword>
<organism evidence="2 3">
    <name type="scientific">Erysiphe neolycopersici</name>
    <dbReference type="NCBI Taxonomy" id="212602"/>
    <lineage>
        <taxon>Eukaryota</taxon>
        <taxon>Fungi</taxon>
        <taxon>Dikarya</taxon>
        <taxon>Ascomycota</taxon>
        <taxon>Pezizomycotina</taxon>
        <taxon>Leotiomycetes</taxon>
        <taxon>Erysiphales</taxon>
        <taxon>Erysiphaceae</taxon>
        <taxon>Erysiphe</taxon>
    </lineage>
</organism>
<dbReference type="STRING" id="212602.A0A420HP76"/>
<feature type="compositionally biased region" description="Polar residues" evidence="1">
    <location>
        <begin position="1"/>
        <end position="18"/>
    </location>
</feature>
<evidence type="ECO:0000313" key="2">
    <source>
        <dbReference type="EMBL" id="RKF59179.1"/>
    </source>
</evidence>
<feature type="compositionally biased region" description="Basic and acidic residues" evidence="1">
    <location>
        <begin position="44"/>
        <end position="62"/>
    </location>
</feature>